<reference evidence="1" key="1">
    <citation type="journal article" date="2022" name="bioRxiv">
        <title>Sequencing and chromosome-scale assembly of the giantPleurodeles waltlgenome.</title>
        <authorList>
            <person name="Brown T."/>
            <person name="Elewa A."/>
            <person name="Iarovenko S."/>
            <person name="Subramanian E."/>
            <person name="Araus A.J."/>
            <person name="Petzold A."/>
            <person name="Susuki M."/>
            <person name="Suzuki K.-i.T."/>
            <person name="Hayashi T."/>
            <person name="Toyoda A."/>
            <person name="Oliveira C."/>
            <person name="Osipova E."/>
            <person name="Leigh N.D."/>
            <person name="Simon A."/>
            <person name="Yun M.H."/>
        </authorList>
    </citation>
    <scope>NUCLEOTIDE SEQUENCE</scope>
    <source>
        <strain evidence="1">20211129_DDA</strain>
        <tissue evidence="1">Liver</tissue>
    </source>
</reference>
<sequence>MSAGLYPEEYVNCAQTAMLQLRRGSLKCGGWSNDPLPKVRWPAAERCVTPKFFAPNLELRKGLYPFAASFLAAPYDSAT</sequence>
<proteinExistence type="predicted"/>
<accession>A0AAV7UKK4</accession>
<dbReference type="EMBL" id="JANPWB010000005">
    <property type="protein sequence ID" value="KAJ1188835.1"/>
    <property type="molecule type" value="Genomic_DNA"/>
</dbReference>
<comment type="caution">
    <text evidence="1">The sequence shown here is derived from an EMBL/GenBank/DDBJ whole genome shotgun (WGS) entry which is preliminary data.</text>
</comment>
<dbReference type="AlphaFoldDB" id="A0AAV7UKK4"/>
<evidence type="ECO:0000313" key="2">
    <source>
        <dbReference type="Proteomes" id="UP001066276"/>
    </source>
</evidence>
<name>A0AAV7UKK4_PLEWA</name>
<keyword evidence="2" id="KW-1185">Reference proteome</keyword>
<evidence type="ECO:0000313" key="1">
    <source>
        <dbReference type="EMBL" id="KAJ1188835.1"/>
    </source>
</evidence>
<dbReference type="Proteomes" id="UP001066276">
    <property type="component" value="Chromosome 3_1"/>
</dbReference>
<protein>
    <submittedName>
        <fullName evidence="1">Uncharacterized protein</fullName>
    </submittedName>
</protein>
<organism evidence="1 2">
    <name type="scientific">Pleurodeles waltl</name>
    <name type="common">Iberian ribbed newt</name>
    <dbReference type="NCBI Taxonomy" id="8319"/>
    <lineage>
        <taxon>Eukaryota</taxon>
        <taxon>Metazoa</taxon>
        <taxon>Chordata</taxon>
        <taxon>Craniata</taxon>
        <taxon>Vertebrata</taxon>
        <taxon>Euteleostomi</taxon>
        <taxon>Amphibia</taxon>
        <taxon>Batrachia</taxon>
        <taxon>Caudata</taxon>
        <taxon>Salamandroidea</taxon>
        <taxon>Salamandridae</taxon>
        <taxon>Pleurodelinae</taxon>
        <taxon>Pleurodeles</taxon>
    </lineage>
</organism>
<gene>
    <name evidence="1" type="ORF">NDU88_005592</name>
</gene>